<dbReference type="SUPFAM" id="SSF55486">
    <property type="entry name" value="Metalloproteases ('zincins'), catalytic domain"/>
    <property type="match status" value="1"/>
</dbReference>
<gene>
    <name evidence="2" type="ordered locus">Echvi_3014</name>
</gene>
<feature type="compositionally biased region" description="Polar residues" evidence="1">
    <location>
        <begin position="12"/>
        <end position="36"/>
    </location>
</feature>
<feature type="compositionally biased region" description="Basic and acidic residues" evidence="1">
    <location>
        <begin position="41"/>
        <end position="51"/>
    </location>
</feature>
<keyword evidence="3" id="KW-1185">Reference proteome</keyword>
<dbReference type="Proteomes" id="UP000010796">
    <property type="component" value="Chromosome"/>
</dbReference>
<organism evidence="2 3">
    <name type="scientific">Echinicola vietnamensis (strain DSM 17526 / LMG 23754 / KMM 6221)</name>
    <dbReference type="NCBI Taxonomy" id="926556"/>
    <lineage>
        <taxon>Bacteria</taxon>
        <taxon>Pseudomonadati</taxon>
        <taxon>Bacteroidota</taxon>
        <taxon>Cytophagia</taxon>
        <taxon>Cytophagales</taxon>
        <taxon>Cyclobacteriaceae</taxon>
        <taxon>Echinicola</taxon>
    </lineage>
</organism>
<dbReference type="eggNOG" id="ENOG502Z9P2">
    <property type="taxonomic scope" value="Bacteria"/>
</dbReference>
<name>L0G119_ECHVK</name>
<evidence type="ECO:0000256" key="1">
    <source>
        <dbReference type="SAM" id="MobiDB-lite"/>
    </source>
</evidence>
<dbReference type="PATRIC" id="fig|926556.3.peg.3183"/>
<dbReference type="AlphaFoldDB" id="L0G119"/>
<protein>
    <submittedName>
        <fullName evidence="2">Uncharacterized protein</fullName>
    </submittedName>
</protein>
<accession>L0G119</accession>
<dbReference type="OrthoDB" id="827535at2"/>
<dbReference type="EMBL" id="CP003346">
    <property type="protein sequence ID" value="AGA79252.1"/>
    <property type="molecule type" value="Genomic_DNA"/>
</dbReference>
<dbReference type="RefSeq" id="WP_015266804.1">
    <property type="nucleotide sequence ID" value="NC_019904.1"/>
</dbReference>
<dbReference type="HOGENOM" id="CLU_374594_0_0_10"/>
<dbReference type="KEGG" id="evi:Echvi_3014"/>
<reference evidence="3" key="1">
    <citation type="submission" date="2012-02" db="EMBL/GenBank/DDBJ databases">
        <title>The complete genome of Echinicola vietnamensis DSM 17526.</title>
        <authorList>
            <person name="Lucas S."/>
            <person name="Copeland A."/>
            <person name="Lapidus A."/>
            <person name="Glavina del Rio T."/>
            <person name="Dalin E."/>
            <person name="Tice H."/>
            <person name="Bruce D."/>
            <person name="Goodwin L."/>
            <person name="Pitluck S."/>
            <person name="Peters L."/>
            <person name="Ovchinnikova G."/>
            <person name="Teshima H."/>
            <person name="Kyrpides N."/>
            <person name="Mavromatis K."/>
            <person name="Ivanova N."/>
            <person name="Brettin T."/>
            <person name="Detter J.C."/>
            <person name="Han C."/>
            <person name="Larimer F."/>
            <person name="Land M."/>
            <person name="Hauser L."/>
            <person name="Markowitz V."/>
            <person name="Cheng J.-F."/>
            <person name="Hugenholtz P."/>
            <person name="Woyke T."/>
            <person name="Wu D."/>
            <person name="Brambilla E."/>
            <person name="Klenk H.-P."/>
            <person name="Eisen J.A."/>
        </authorList>
    </citation>
    <scope>NUCLEOTIDE SEQUENCE [LARGE SCALE GENOMIC DNA]</scope>
    <source>
        <strain evidence="3">DSM 17526 / LMG 23754 / KMM 6221</strain>
    </source>
</reference>
<feature type="region of interest" description="Disordered" evidence="1">
    <location>
        <begin position="1"/>
        <end position="60"/>
    </location>
</feature>
<proteinExistence type="predicted"/>
<evidence type="ECO:0000313" key="3">
    <source>
        <dbReference type="Proteomes" id="UP000010796"/>
    </source>
</evidence>
<sequence>MTIYDDPGFSEATLSENSSIQEEPNQEHQLNTNDEAASNGHAHEHHADHPSMEAPPEDITYPEANVENGVQAYGIGDLEDRIIIKDKLVIPRLAVSGSYIGVQGSWRLELRVDVDRAGALNKASFDFFHVGSTTTYWGSFSMNYPSITYTSTKATLVGYLTGTRSMWANKAKIVIPRNYIFYSPAAATITFMQYNLSGASYTCKFRSRYFRTVRLETDVEAGTSLFGSYHTGTFPNPGPSRDLTVVKAFQEAGINMAYTGHNNVINTSEAGSDNRWTESEMHASMVRHFSVFRNLPQWTVWLFAAKRAVINTLLGIMFDYQNKKPHRQGCAVFQDTLANYHSGNDYVRNQLYTYVHELGHAFNLLHSWDKSRPDSLSWMNYPWKYDQANGIGQFWNNFTFKFDQGELTHMRHGYYNNVVMGGNDWAVGAGHEAPHAHSEDFVSEVIENHTGLKLEIVPVKSAYTLGEPVVVEIKLRSRNRDERVVNAHIHPKYEQVRIGIMKPDGKVIDYEPVGHNCVAEKLETLDEEKHTLYTSAYIGYGSKGFYFDMPGFYKIKAAYKAEDGSVIQSEEIKIRIKSPLSKQDDQIADVYFTDDVGMLFYLLGSDSPSLKNGNAQLQEVASKYAKNPMSVYADFVLGTNEAMTFKTVDPETNGLQVRSRNVKEASTHLDKVFAKSSGSEGLDNISLNWAYRRMAEALIKEDDQKGAEQLLKKMENTFKAKKLNPVVMGTIKEQIKSTLKG</sequence>
<evidence type="ECO:0000313" key="2">
    <source>
        <dbReference type="EMBL" id="AGA79252.1"/>
    </source>
</evidence>